<protein>
    <recommendedName>
        <fullName evidence="6">Transporter</fullName>
    </recommendedName>
</protein>
<dbReference type="PRINTS" id="PR00176">
    <property type="entry name" value="NANEUSMPORT"/>
</dbReference>
<feature type="transmembrane region" description="Helical" evidence="7">
    <location>
        <begin position="143"/>
        <end position="161"/>
    </location>
</feature>
<evidence type="ECO:0000313" key="9">
    <source>
        <dbReference type="Proteomes" id="UP001200247"/>
    </source>
</evidence>
<feature type="transmembrane region" description="Helical" evidence="7">
    <location>
        <begin position="300"/>
        <end position="327"/>
    </location>
</feature>
<evidence type="ECO:0000313" key="8">
    <source>
        <dbReference type="EMBL" id="MCG9024474.1"/>
    </source>
</evidence>
<dbReference type="RefSeq" id="WP_239893348.1">
    <property type="nucleotide sequence ID" value="NZ_JAJAXM010000002.1"/>
</dbReference>
<feature type="transmembrane region" description="Helical" evidence="7">
    <location>
        <begin position="247"/>
        <end position="280"/>
    </location>
</feature>
<feature type="transmembrane region" description="Helical" evidence="7">
    <location>
        <begin position="40"/>
        <end position="64"/>
    </location>
</feature>
<dbReference type="Proteomes" id="UP001200247">
    <property type="component" value="Unassembled WGS sequence"/>
</dbReference>
<dbReference type="GO" id="GO:0016020">
    <property type="term" value="C:membrane"/>
    <property type="evidence" value="ECO:0007669"/>
    <property type="project" value="UniProtKB-SubCell"/>
</dbReference>
<sequence length="437" mass="45631">MSRSQWGSRLGFILASAGATVGLGSIWKFPYVTAMNGGGAFIVIFILIAFTLGLALLMAEIAIGRAAGCGAVSAFRKLGGRGWPLVGYTGVLCGFLVLSFYCVVGGWTFGYLLRAFDGRVMSDSPEALAALFGQYVSSPVEPIVTHALFVGLTALVVMAGIQKGIERAGKLLMPALFVLMLLLIVRALTLPGAAEGVSQFLAPDFSKVTPAMLVDALGLAFFSLSVGAGCMLAYGSYLGPGVRLANASLWIVGLTTLTSILAGLMIFPAIAAFGLDAAAGPGLTYMTMPVVFNHLPFGQWFAMAFFALLLFAALTSAVSLLEIIVVLPVDDWGVDRKRASLAGAALVFLAGIPASLSFGLLGDVTLFGRNVFELMDYTASNILLPVGGIGTALFAGWKVWPLMRGQLALPAGVAVAMQAMCRVVAPLLIGLILVWNL</sequence>
<comment type="caution">
    <text evidence="8">The sequence shown here is derived from an EMBL/GenBank/DDBJ whole genome shotgun (WGS) entry which is preliminary data.</text>
</comment>
<evidence type="ECO:0000256" key="1">
    <source>
        <dbReference type="ARBA" id="ARBA00004141"/>
    </source>
</evidence>
<dbReference type="CDD" id="cd10336">
    <property type="entry name" value="SLC6sbd_Tyt1-Like"/>
    <property type="match status" value="1"/>
</dbReference>
<feature type="transmembrane region" description="Helical" evidence="7">
    <location>
        <begin position="407"/>
        <end position="435"/>
    </location>
</feature>
<dbReference type="Pfam" id="PF00209">
    <property type="entry name" value="SNF"/>
    <property type="match status" value="2"/>
</dbReference>
<dbReference type="InterPro" id="IPR037272">
    <property type="entry name" value="SNS_sf"/>
</dbReference>
<feature type="transmembrane region" description="Helical" evidence="7">
    <location>
        <begin position="339"/>
        <end position="362"/>
    </location>
</feature>
<evidence type="ECO:0000256" key="5">
    <source>
        <dbReference type="ARBA" id="ARBA00023136"/>
    </source>
</evidence>
<dbReference type="InterPro" id="IPR000175">
    <property type="entry name" value="Na/ntran_symport"/>
</dbReference>
<keyword evidence="6" id="KW-0769">Symport</keyword>
<feature type="transmembrane region" description="Helical" evidence="7">
    <location>
        <begin position="213"/>
        <end position="235"/>
    </location>
</feature>
<keyword evidence="5 7" id="KW-0472">Membrane</keyword>
<evidence type="ECO:0000256" key="2">
    <source>
        <dbReference type="ARBA" id="ARBA00022448"/>
    </source>
</evidence>
<gene>
    <name evidence="8" type="ORF">LH440_00875</name>
</gene>
<proteinExistence type="inferred from homology"/>
<keyword evidence="4 7" id="KW-1133">Transmembrane helix</keyword>
<dbReference type="SUPFAM" id="SSF161070">
    <property type="entry name" value="SNF-like"/>
    <property type="match status" value="1"/>
</dbReference>
<dbReference type="PROSITE" id="PS00610">
    <property type="entry name" value="NA_NEUROTRAN_SYMP_1"/>
    <property type="match status" value="1"/>
</dbReference>
<dbReference type="PROSITE" id="PS50267">
    <property type="entry name" value="NA_NEUROTRAN_SYMP_3"/>
    <property type="match status" value="1"/>
</dbReference>
<dbReference type="InterPro" id="IPR047218">
    <property type="entry name" value="YocR/YhdH-like"/>
</dbReference>
<evidence type="ECO:0000256" key="6">
    <source>
        <dbReference type="RuleBase" id="RU003732"/>
    </source>
</evidence>
<comment type="subcellular location">
    <subcellularLocation>
        <location evidence="1">Membrane</location>
        <topology evidence="1">Multi-pass membrane protein</topology>
    </subcellularLocation>
</comment>
<organism evidence="8 9">
    <name type="scientific">Laribacter hongkongensis</name>
    <dbReference type="NCBI Taxonomy" id="168471"/>
    <lineage>
        <taxon>Bacteria</taxon>
        <taxon>Pseudomonadati</taxon>
        <taxon>Pseudomonadota</taxon>
        <taxon>Betaproteobacteria</taxon>
        <taxon>Neisseriales</taxon>
        <taxon>Aquaspirillaceae</taxon>
        <taxon>Laribacter</taxon>
    </lineage>
</organism>
<comment type="similarity">
    <text evidence="6">Belongs to the sodium:neurotransmitter symporter (SNF) (TC 2.A.22) family.</text>
</comment>
<dbReference type="AlphaFoldDB" id="A0ABD4SLM1"/>
<keyword evidence="3 6" id="KW-0812">Transmembrane</keyword>
<evidence type="ECO:0000256" key="7">
    <source>
        <dbReference type="SAM" id="Phobius"/>
    </source>
</evidence>
<evidence type="ECO:0000256" key="3">
    <source>
        <dbReference type="ARBA" id="ARBA00022692"/>
    </source>
</evidence>
<dbReference type="PANTHER" id="PTHR42948">
    <property type="entry name" value="TRANSPORTER"/>
    <property type="match status" value="1"/>
</dbReference>
<accession>A0ABD4SLM1</accession>
<reference evidence="8 9" key="1">
    <citation type="submission" date="2021-10" db="EMBL/GenBank/DDBJ databases">
        <title>Whole-genome sequencing analysis of Laribacter hongkongensis: virulence gene profiles, carbohydrate-active enzyme prediction, and antimicrobial resistance characterization.</title>
        <authorList>
            <person name="Yuan P."/>
            <person name="Zhan Y."/>
            <person name="Chen D."/>
        </authorList>
    </citation>
    <scope>NUCLEOTIDE SEQUENCE [LARGE SCALE GENOMIC DNA]</scope>
    <source>
        <strain evidence="8 9">W67</strain>
    </source>
</reference>
<keyword evidence="2 6" id="KW-0813">Transport</keyword>
<feature type="transmembrane region" description="Helical" evidence="7">
    <location>
        <begin position="173"/>
        <end position="193"/>
    </location>
</feature>
<feature type="transmembrane region" description="Helical" evidence="7">
    <location>
        <begin position="382"/>
        <end position="400"/>
    </location>
</feature>
<feature type="transmembrane region" description="Helical" evidence="7">
    <location>
        <begin position="85"/>
        <end position="113"/>
    </location>
</feature>
<dbReference type="GO" id="GO:0015293">
    <property type="term" value="F:symporter activity"/>
    <property type="evidence" value="ECO:0007669"/>
    <property type="project" value="UniProtKB-KW"/>
</dbReference>
<dbReference type="PANTHER" id="PTHR42948:SF1">
    <property type="entry name" value="TRANSPORTER"/>
    <property type="match status" value="1"/>
</dbReference>
<name>A0ABD4SLM1_9NEIS</name>
<evidence type="ECO:0000256" key="4">
    <source>
        <dbReference type="ARBA" id="ARBA00022989"/>
    </source>
</evidence>
<dbReference type="NCBIfam" id="NF037979">
    <property type="entry name" value="Na_transp"/>
    <property type="match status" value="1"/>
</dbReference>
<dbReference type="EMBL" id="JAJAXM010000002">
    <property type="protein sequence ID" value="MCG9024474.1"/>
    <property type="molecule type" value="Genomic_DNA"/>
</dbReference>